<dbReference type="CDD" id="cd17552">
    <property type="entry name" value="REC_RR468-like"/>
    <property type="match status" value="1"/>
</dbReference>
<gene>
    <name evidence="4" type="ORF">I8748_31795</name>
</gene>
<keyword evidence="5" id="KW-1185">Reference proteome</keyword>
<dbReference type="Proteomes" id="UP000632766">
    <property type="component" value="Unassembled WGS sequence"/>
</dbReference>
<organism evidence="4 5">
    <name type="scientific">Amazonocrinis nigriterrae CENA67</name>
    <dbReference type="NCBI Taxonomy" id="2794033"/>
    <lineage>
        <taxon>Bacteria</taxon>
        <taxon>Bacillati</taxon>
        <taxon>Cyanobacteriota</taxon>
        <taxon>Cyanophyceae</taxon>
        <taxon>Nostocales</taxon>
        <taxon>Nostocaceae</taxon>
        <taxon>Amazonocrinis</taxon>
        <taxon>Amazonocrinis nigriterrae</taxon>
    </lineage>
</organism>
<dbReference type="InterPro" id="IPR050595">
    <property type="entry name" value="Bact_response_regulator"/>
</dbReference>
<evidence type="ECO:0000313" key="5">
    <source>
        <dbReference type="Proteomes" id="UP000632766"/>
    </source>
</evidence>
<dbReference type="PANTHER" id="PTHR44591">
    <property type="entry name" value="STRESS RESPONSE REGULATOR PROTEIN 1"/>
    <property type="match status" value="1"/>
</dbReference>
<protein>
    <submittedName>
        <fullName evidence="4">Response regulator</fullName>
    </submittedName>
</protein>
<dbReference type="InterPro" id="IPR001789">
    <property type="entry name" value="Sig_transdc_resp-reg_receiver"/>
</dbReference>
<proteinExistence type="predicted"/>
<name>A0A8J7I1P6_9NOST</name>
<dbReference type="GO" id="GO:0000160">
    <property type="term" value="P:phosphorelay signal transduction system"/>
    <property type="evidence" value="ECO:0007669"/>
    <property type="project" value="InterPro"/>
</dbReference>
<feature type="modified residue" description="4-aspartylphosphate" evidence="2">
    <location>
        <position position="54"/>
    </location>
</feature>
<accession>A0A8J7I1P6</accession>
<feature type="domain" description="Response regulatory" evidence="3">
    <location>
        <begin position="4"/>
        <end position="121"/>
    </location>
</feature>
<dbReference type="PANTHER" id="PTHR44591:SF22">
    <property type="entry name" value="CHEY SUBFAMILY"/>
    <property type="match status" value="1"/>
</dbReference>
<reference evidence="4 5" key="1">
    <citation type="journal article" date="2021" name="Int. J. Syst. Evol. Microbiol.">
        <title>Amazonocrinis nigriterrae gen. nov., sp. nov., Atlanticothrix silvestris gen. nov., sp. nov. and Dendronalium phyllosphericum gen. nov., sp. nov., nostocacean cyanobacteria from Brazilian environments.</title>
        <authorList>
            <person name="Alvarenga D.O."/>
            <person name="Andreote A.P.D."/>
            <person name="Branco L.H.Z."/>
            <person name="Delbaje E."/>
            <person name="Cruz R.B."/>
            <person name="Varani A.M."/>
            <person name="Fiore M.F."/>
        </authorList>
    </citation>
    <scope>NUCLEOTIDE SEQUENCE [LARGE SCALE GENOMIC DNA]</scope>
    <source>
        <strain evidence="4 5">CENA67</strain>
    </source>
</reference>
<comment type="caution">
    <text evidence="4">The sequence shown here is derived from an EMBL/GenBank/DDBJ whole genome shotgun (WGS) entry which is preliminary data.</text>
</comment>
<dbReference type="Gene3D" id="3.40.50.2300">
    <property type="match status" value="1"/>
</dbReference>
<evidence type="ECO:0000256" key="2">
    <source>
        <dbReference type="PROSITE-ProRule" id="PRU00169"/>
    </source>
</evidence>
<dbReference type="AlphaFoldDB" id="A0A8J7I1P6"/>
<evidence type="ECO:0000256" key="1">
    <source>
        <dbReference type="ARBA" id="ARBA00022553"/>
    </source>
</evidence>
<dbReference type="EMBL" id="JAECZC010000102">
    <property type="protein sequence ID" value="MBH8566684.1"/>
    <property type="molecule type" value="Genomic_DNA"/>
</dbReference>
<dbReference type="PROSITE" id="PS50110">
    <property type="entry name" value="RESPONSE_REGULATORY"/>
    <property type="match status" value="1"/>
</dbReference>
<sequence length="129" mass="14166">MTKRLLVIDDEDSVREIIQISLESVAGWDILTASSGSEGIEIAESEHPDAILLDVMMPDMDGPTTFKQLQESVATCDIPTIMVTAKAQTTEQQQLRNLGVAGVITKPCLPQDLVDEICKILNWNQVTQL</sequence>
<dbReference type="RefSeq" id="WP_198128423.1">
    <property type="nucleotide sequence ID" value="NZ_JAECZC010000102.1"/>
</dbReference>
<dbReference type="SMART" id="SM00448">
    <property type="entry name" value="REC"/>
    <property type="match status" value="1"/>
</dbReference>
<evidence type="ECO:0000313" key="4">
    <source>
        <dbReference type="EMBL" id="MBH8566684.1"/>
    </source>
</evidence>
<dbReference type="Pfam" id="PF00072">
    <property type="entry name" value="Response_reg"/>
    <property type="match status" value="1"/>
</dbReference>
<dbReference type="SUPFAM" id="SSF52172">
    <property type="entry name" value="CheY-like"/>
    <property type="match status" value="1"/>
</dbReference>
<evidence type="ECO:0000259" key="3">
    <source>
        <dbReference type="PROSITE" id="PS50110"/>
    </source>
</evidence>
<dbReference type="InterPro" id="IPR011006">
    <property type="entry name" value="CheY-like_superfamily"/>
</dbReference>
<keyword evidence="1 2" id="KW-0597">Phosphoprotein</keyword>